<name>A0A2Z6R6M4_9GLOM</name>
<dbReference type="InterPro" id="IPR000719">
    <property type="entry name" value="Prot_kinase_dom"/>
</dbReference>
<sequence>MTNYIKITDMGLCKPADYCESESTNSSIYGVLSYVAPEVLRGQEYTKAVDIYSYGIIMYEIISGLPPYYNVSHDENLAIKICQGLRPKFDIKVPELIVHLIKRCLDAIPSNRPTAEEIEEILRSWRDDRVKALRKQIKEAEEMNKKLPTCSIPSVNLGISCETNHEAIYTSRLLNFKNLPEPKNSHDYYKRNDNIISLESLEYLRIDKTKNINVDGKI</sequence>
<dbReference type="SUPFAM" id="SSF56112">
    <property type="entry name" value="Protein kinase-like (PK-like)"/>
    <property type="match status" value="1"/>
</dbReference>
<dbReference type="GO" id="GO:0004674">
    <property type="term" value="F:protein serine/threonine kinase activity"/>
    <property type="evidence" value="ECO:0007669"/>
    <property type="project" value="TreeGrafter"/>
</dbReference>
<dbReference type="Proteomes" id="UP000247702">
    <property type="component" value="Unassembled WGS sequence"/>
</dbReference>
<feature type="domain" description="Protein kinase" evidence="1">
    <location>
        <begin position="1"/>
        <end position="126"/>
    </location>
</feature>
<evidence type="ECO:0000313" key="3">
    <source>
        <dbReference type="Proteomes" id="UP000247702"/>
    </source>
</evidence>
<organism evidence="2 3">
    <name type="scientific">Rhizophagus clarus</name>
    <dbReference type="NCBI Taxonomy" id="94130"/>
    <lineage>
        <taxon>Eukaryota</taxon>
        <taxon>Fungi</taxon>
        <taxon>Fungi incertae sedis</taxon>
        <taxon>Mucoromycota</taxon>
        <taxon>Glomeromycotina</taxon>
        <taxon>Glomeromycetes</taxon>
        <taxon>Glomerales</taxon>
        <taxon>Glomeraceae</taxon>
        <taxon>Rhizophagus</taxon>
    </lineage>
</organism>
<dbReference type="Pfam" id="PF00069">
    <property type="entry name" value="Pkinase"/>
    <property type="match status" value="1"/>
</dbReference>
<dbReference type="InterPro" id="IPR011009">
    <property type="entry name" value="Kinase-like_dom_sf"/>
</dbReference>
<gene>
    <name evidence="2" type="ORF">RclHR1_02170005</name>
</gene>
<protein>
    <recommendedName>
        <fullName evidence="1">Protein kinase domain-containing protein</fullName>
    </recommendedName>
</protein>
<comment type="caution">
    <text evidence="2">The sequence shown here is derived from an EMBL/GenBank/DDBJ whole genome shotgun (WGS) entry which is preliminary data.</text>
</comment>
<dbReference type="Gene3D" id="1.10.510.10">
    <property type="entry name" value="Transferase(Phosphotransferase) domain 1"/>
    <property type="match status" value="1"/>
</dbReference>
<dbReference type="PANTHER" id="PTHR44329">
    <property type="entry name" value="SERINE/THREONINE-PROTEIN KINASE TNNI3K-RELATED"/>
    <property type="match status" value="1"/>
</dbReference>
<dbReference type="EMBL" id="BEXD01001302">
    <property type="protein sequence ID" value="GBB93424.1"/>
    <property type="molecule type" value="Genomic_DNA"/>
</dbReference>
<keyword evidence="3" id="KW-1185">Reference proteome</keyword>
<dbReference type="PROSITE" id="PS50011">
    <property type="entry name" value="PROTEIN_KINASE_DOM"/>
    <property type="match status" value="1"/>
</dbReference>
<evidence type="ECO:0000259" key="1">
    <source>
        <dbReference type="PROSITE" id="PS50011"/>
    </source>
</evidence>
<dbReference type="AlphaFoldDB" id="A0A2Z6R6M4"/>
<proteinExistence type="predicted"/>
<dbReference type="GO" id="GO:0005524">
    <property type="term" value="F:ATP binding"/>
    <property type="evidence" value="ECO:0007669"/>
    <property type="project" value="InterPro"/>
</dbReference>
<reference evidence="2 3" key="1">
    <citation type="submission" date="2017-11" db="EMBL/GenBank/DDBJ databases">
        <title>The genome of Rhizophagus clarus HR1 reveals common genetic basis of auxotrophy among arbuscular mycorrhizal fungi.</title>
        <authorList>
            <person name="Kobayashi Y."/>
        </authorList>
    </citation>
    <scope>NUCLEOTIDE SEQUENCE [LARGE SCALE GENOMIC DNA]</scope>
    <source>
        <strain evidence="2 3">HR1</strain>
    </source>
</reference>
<dbReference type="InterPro" id="IPR051681">
    <property type="entry name" value="Ser/Thr_Kinases-Pseudokinases"/>
</dbReference>
<evidence type="ECO:0000313" key="2">
    <source>
        <dbReference type="EMBL" id="GBB93424.1"/>
    </source>
</evidence>
<accession>A0A2Z6R6M4</accession>